<accession>A0A4C1UAG8</accession>
<dbReference type="Proteomes" id="UP000299102">
    <property type="component" value="Unassembled WGS sequence"/>
</dbReference>
<keyword evidence="3" id="KW-1185">Reference proteome</keyword>
<organism evidence="2 3">
    <name type="scientific">Eumeta variegata</name>
    <name type="common">Bagworm moth</name>
    <name type="synonym">Eumeta japonica</name>
    <dbReference type="NCBI Taxonomy" id="151549"/>
    <lineage>
        <taxon>Eukaryota</taxon>
        <taxon>Metazoa</taxon>
        <taxon>Ecdysozoa</taxon>
        <taxon>Arthropoda</taxon>
        <taxon>Hexapoda</taxon>
        <taxon>Insecta</taxon>
        <taxon>Pterygota</taxon>
        <taxon>Neoptera</taxon>
        <taxon>Endopterygota</taxon>
        <taxon>Lepidoptera</taxon>
        <taxon>Glossata</taxon>
        <taxon>Ditrysia</taxon>
        <taxon>Tineoidea</taxon>
        <taxon>Psychidae</taxon>
        <taxon>Oiketicinae</taxon>
        <taxon>Eumeta</taxon>
    </lineage>
</organism>
<protein>
    <submittedName>
        <fullName evidence="2">Uncharacterized protein</fullName>
    </submittedName>
</protein>
<evidence type="ECO:0000313" key="3">
    <source>
        <dbReference type="Proteomes" id="UP000299102"/>
    </source>
</evidence>
<feature type="compositionally biased region" description="Low complexity" evidence="1">
    <location>
        <begin position="67"/>
        <end position="80"/>
    </location>
</feature>
<feature type="compositionally biased region" description="Basic and acidic residues" evidence="1">
    <location>
        <begin position="36"/>
        <end position="66"/>
    </location>
</feature>
<reference evidence="2 3" key="1">
    <citation type="journal article" date="2019" name="Commun. Biol.">
        <title>The bagworm genome reveals a unique fibroin gene that provides high tensile strength.</title>
        <authorList>
            <person name="Kono N."/>
            <person name="Nakamura H."/>
            <person name="Ohtoshi R."/>
            <person name="Tomita M."/>
            <person name="Numata K."/>
            <person name="Arakawa K."/>
        </authorList>
    </citation>
    <scope>NUCLEOTIDE SEQUENCE [LARGE SCALE GENOMIC DNA]</scope>
</reference>
<comment type="caution">
    <text evidence="2">The sequence shown here is derived from an EMBL/GenBank/DDBJ whole genome shotgun (WGS) entry which is preliminary data.</text>
</comment>
<dbReference type="AlphaFoldDB" id="A0A4C1UAG8"/>
<proteinExistence type="predicted"/>
<feature type="region of interest" description="Disordered" evidence="1">
    <location>
        <begin position="36"/>
        <end position="92"/>
    </location>
</feature>
<dbReference type="EMBL" id="BGZK01000145">
    <property type="protein sequence ID" value="GBP22886.1"/>
    <property type="molecule type" value="Genomic_DNA"/>
</dbReference>
<sequence length="92" mass="10539">MKWETEMRIENETEVEIECRTGVRIESVAGIEIGYRQRDQNSKRKRDGIERKIPKKVGPAERREYAGGDPAGVRAPPAARALHRYSPGKYQN</sequence>
<name>A0A4C1UAG8_EUMVA</name>
<evidence type="ECO:0000313" key="2">
    <source>
        <dbReference type="EMBL" id="GBP22886.1"/>
    </source>
</evidence>
<gene>
    <name evidence="2" type="ORF">EVAR_95286_1</name>
</gene>
<evidence type="ECO:0000256" key="1">
    <source>
        <dbReference type="SAM" id="MobiDB-lite"/>
    </source>
</evidence>